<feature type="active site" description="Schiff-base intermediate with substrate" evidence="9">
    <location>
        <position position="197"/>
    </location>
</feature>
<evidence type="ECO:0000256" key="13">
    <source>
        <dbReference type="RuleBase" id="RU000515"/>
    </source>
</evidence>
<protein>
    <recommendedName>
        <fullName evidence="4 13">Delta-aminolevulinic acid dehydratase</fullName>
        <ecNumber evidence="3 13">4.2.1.24</ecNumber>
    </recommendedName>
</protein>
<keyword evidence="11" id="KW-0479">Metal-binding</keyword>
<keyword evidence="7 13" id="KW-0627">Porphyrin biosynthesis</keyword>
<dbReference type="Gene3D" id="3.20.20.70">
    <property type="entry name" value="Aldolase class I"/>
    <property type="match status" value="1"/>
</dbReference>
<reference evidence="15 16" key="1">
    <citation type="submission" date="2017-11" db="EMBL/GenBank/DDBJ databases">
        <title>Isolation and Characterization of Family Methanocellaceae Species from Potential Methane Hydrate Area Offshore Southwestern Taiwan.</title>
        <authorList>
            <person name="Zhang W.-L."/>
            <person name="Chen W.-C."/>
            <person name="Lai M.-C."/>
            <person name="Chen S.-C."/>
        </authorList>
    </citation>
    <scope>NUCLEOTIDE SEQUENCE [LARGE SCALE GENOMIC DNA]</scope>
    <source>
        <strain evidence="15 16">CWC-04</strain>
    </source>
</reference>
<dbReference type="GO" id="GO:0008270">
    <property type="term" value="F:zinc ion binding"/>
    <property type="evidence" value="ECO:0007669"/>
    <property type="project" value="TreeGrafter"/>
</dbReference>
<evidence type="ECO:0000256" key="12">
    <source>
        <dbReference type="PIRSR" id="PIRSR001415-5"/>
    </source>
</evidence>
<feature type="binding site" evidence="11">
    <location>
        <position position="130"/>
    </location>
    <ligand>
        <name>Zn(2+)</name>
        <dbReference type="ChEBI" id="CHEBI:29105"/>
        <note>catalytic</note>
    </ligand>
</feature>
<dbReference type="GO" id="GO:0004655">
    <property type="term" value="F:porphobilinogen synthase activity"/>
    <property type="evidence" value="ECO:0007669"/>
    <property type="project" value="UniProtKB-EC"/>
</dbReference>
<dbReference type="GO" id="GO:0005829">
    <property type="term" value="C:cytosol"/>
    <property type="evidence" value="ECO:0007669"/>
    <property type="project" value="TreeGrafter"/>
</dbReference>
<gene>
    <name evidence="15" type="ORF">CUJ83_14755</name>
</gene>
<dbReference type="PANTHER" id="PTHR11458">
    <property type="entry name" value="DELTA-AMINOLEVULINIC ACID DEHYDRATASE"/>
    <property type="match status" value="1"/>
</dbReference>
<feature type="binding site" evidence="11">
    <location>
        <position position="120"/>
    </location>
    <ligand>
        <name>Zn(2+)</name>
        <dbReference type="ChEBI" id="CHEBI:29105"/>
        <note>catalytic</note>
    </ligand>
</feature>
<proteinExistence type="inferred from homology"/>
<evidence type="ECO:0000256" key="9">
    <source>
        <dbReference type="PIRSR" id="PIRSR001415-1"/>
    </source>
</evidence>
<evidence type="ECO:0000256" key="8">
    <source>
        <dbReference type="ARBA" id="ARBA00047651"/>
    </source>
</evidence>
<comment type="similarity">
    <text evidence="2 14">Belongs to the ALAD family.</text>
</comment>
<comment type="subunit">
    <text evidence="13">Homooctamer.</text>
</comment>
<evidence type="ECO:0000256" key="2">
    <source>
        <dbReference type="ARBA" id="ARBA00008055"/>
    </source>
</evidence>
<evidence type="ECO:0000256" key="10">
    <source>
        <dbReference type="PIRSR" id="PIRSR001415-2"/>
    </source>
</evidence>
<feature type="binding site" evidence="10">
    <location>
        <position position="207"/>
    </location>
    <ligand>
        <name>5-aminolevulinate</name>
        <dbReference type="ChEBI" id="CHEBI:356416"/>
        <label>1</label>
    </ligand>
</feature>
<evidence type="ECO:0000256" key="11">
    <source>
        <dbReference type="PIRSR" id="PIRSR001415-3"/>
    </source>
</evidence>
<dbReference type="Pfam" id="PF00490">
    <property type="entry name" value="ALAD"/>
    <property type="match status" value="1"/>
</dbReference>
<dbReference type="InterPro" id="IPR013785">
    <property type="entry name" value="Aldolase_TIM"/>
</dbReference>
<dbReference type="CDD" id="cd00384">
    <property type="entry name" value="ALAD_PBGS"/>
    <property type="match status" value="1"/>
</dbReference>
<comment type="catalytic activity">
    <reaction evidence="8 13">
        <text>2 5-aminolevulinate = porphobilinogen + 2 H2O + H(+)</text>
        <dbReference type="Rhea" id="RHEA:24064"/>
        <dbReference type="ChEBI" id="CHEBI:15377"/>
        <dbReference type="ChEBI" id="CHEBI:15378"/>
        <dbReference type="ChEBI" id="CHEBI:58126"/>
        <dbReference type="ChEBI" id="CHEBI:356416"/>
        <dbReference type="EC" id="4.2.1.24"/>
    </reaction>
</comment>
<name>A0AAP2RHC8_9EURY</name>
<dbReference type="NCBIfam" id="NF006762">
    <property type="entry name" value="PRK09283.1"/>
    <property type="match status" value="1"/>
</dbReference>
<dbReference type="AlphaFoldDB" id="A0AAP2RHC8"/>
<accession>A0AAP2RHC8</accession>
<dbReference type="RefSeq" id="WP_230743250.1">
    <property type="nucleotide sequence ID" value="NZ_PGCK01000016.1"/>
</dbReference>
<dbReference type="EC" id="4.2.1.24" evidence="3 13"/>
<dbReference type="SUPFAM" id="SSF51569">
    <property type="entry name" value="Aldolase"/>
    <property type="match status" value="1"/>
</dbReference>
<dbReference type="GO" id="GO:0006783">
    <property type="term" value="P:heme biosynthetic process"/>
    <property type="evidence" value="ECO:0007669"/>
    <property type="project" value="UniProtKB-KW"/>
</dbReference>
<evidence type="ECO:0000313" key="16">
    <source>
        <dbReference type="Proteomes" id="UP001320159"/>
    </source>
</evidence>
<evidence type="ECO:0000256" key="7">
    <source>
        <dbReference type="ARBA" id="ARBA00023244"/>
    </source>
</evidence>
<comment type="pathway">
    <text evidence="1">Porphyrin-containing compound metabolism; protoporphyrin-IX biosynthesis; coproporphyrinogen-III from 5-aminolevulinate: step 1/4.</text>
</comment>
<feature type="binding site" evidence="10">
    <location>
        <position position="276"/>
    </location>
    <ligand>
        <name>5-aminolevulinate</name>
        <dbReference type="ChEBI" id="CHEBI:356416"/>
        <label>2</label>
    </ligand>
</feature>
<keyword evidence="16" id="KW-1185">Reference proteome</keyword>
<dbReference type="PROSITE" id="PS00169">
    <property type="entry name" value="D_ALA_DEHYDRATASE"/>
    <property type="match status" value="1"/>
</dbReference>
<dbReference type="PIRSF" id="PIRSF001415">
    <property type="entry name" value="Porphbilin_synth"/>
    <property type="match status" value="1"/>
</dbReference>
<keyword evidence="11" id="KW-0862">Zinc</keyword>
<dbReference type="Proteomes" id="UP001320159">
    <property type="component" value="Unassembled WGS sequence"/>
</dbReference>
<dbReference type="PRINTS" id="PR00144">
    <property type="entry name" value="DALDHYDRTASE"/>
</dbReference>
<sequence length="324" mass="36070">MNYPITRPRRLRQNKVIREMVKEFSLDIKDLICPIFIDETIETRVPVKSMPGVERIPLKDVGEEADIIESMGIPAVILFGIPSRKDDTGSEACAPGNVIETAVKAIKKKNRDLLVITDVCLCEYTTHGHCGPLDMEKETVNNDETLDLIARVAVNHAKAGADIVAPSGMMDGMVNAIRSELDFFGYKDTILMSYAAKYASSMYGPFRDAADSGFSMFDRQTYQMDAANSDEAMREVRMDIEEGADIIMVKPALSYLDIIYRVKSEFRVPVAAYNVSGEYAMIKAAASNGWLDENKVVRETLLSMKRAGADMIITYFAKDLAKML</sequence>
<evidence type="ECO:0000256" key="4">
    <source>
        <dbReference type="ARBA" id="ARBA00020771"/>
    </source>
</evidence>
<keyword evidence="6 13" id="KW-0456">Lyase</keyword>
<feature type="binding site" evidence="10">
    <location>
        <position position="219"/>
    </location>
    <ligand>
        <name>5-aminolevulinate</name>
        <dbReference type="ChEBI" id="CHEBI:356416"/>
        <label>1</label>
    </ligand>
</feature>
<evidence type="ECO:0000256" key="3">
    <source>
        <dbReference type="ARBA" id="ARBA00012053"/>
    </source>
</evidence>
<feature type="binding site" evidence="10">
    <location>
        <position position="315"/>
    </location>
    <ligand>
        <name>5-aminolevulinate</name>
        <dbReference type="ChEBI" id="CHEBI:356416"/>
        <label>2</label>
    </ligand>
</feature>
<evidence type="ECO:0000256" key="1">
    <source>
        <dbReference type="ARBA" id="ARBA00004694"/>
    </source>
</evidence>
<organism evidence="15 16">
    <name type="scientific">Methanooceanicella nereidis</name>
    <dbReference type="NCBI Taxonomy" id="2052831"/>
    <lineage>
        <taxon>Archaea</taxon>
        <taxon>Methanobacteriati</taxon>
        <taxon>Methanobacteriota</taxon>
        <taxon>Stenosarchaea group</taxon>
        <taxon>Methanomicrobia</taxon>
        <taxon>Methanocellales</taxon>
        <taxon>Methanocellaceae</taxon>
        <taxon>Methanooceanicella</taxon>
    </lineage>
</organism>
<comment type="caution">
    <text evidence="15">The sequence shown here is derived from an EMBL/GenBank/DDBJ whole genome shotgun (WGS) entry which is preliminary data.</text>
</comment>
<dbReference type="SMART" id="SM01004">
    <property type="entry name" value="ALAD"/>
    <property type="match status" value="1"/>
</dbReference>
<dbReference type="InterPro" id="IPR030656">
    <property type="entry name" value="ALAD_AS"/>
</dbReference>
<dbReference type="EMBL" id="PGCK01000016">
    <property type="protein sequence ID" value="MCD1296260.1"/>
    <property type="molecule type" value="Genomic_DNA"/>
</dbReference>
<dbReference type="FunFam" id="3.20.20.70:FF:000019">
    <property type="entry name" value="Delta-aminolevulinic acid dehydratase"/>
    <property type="match status" value="1"/>
</dbReference>
<evidence type="ECO:0000256" key="14">
    <source>
        <dbReference type="RuleBase" id="RU004161"/>
    </source>
</evidence>
<dbReference type="PANTHER" id="PTHR11458:SF0">
    <property type="entry name" value="DELTA-AMINOLEVULINIC ACID DEHYDRATASE"/>
    <property type="match status" value="1"/>
</dbReference>
<feature type="binding site" evidence="12">
    <location>
        <position position="235"/>
    </location>
    <ligand>
        <name>Mg(2+)</name>
        <dbReference type="ChEBI" id="CHEBI:18420"/>
    </ligand>
</feature>
<evidence type="ECO:0000313" key="15">
    <source>
        <dbReference type="EMBL" id="MCD1296260.1"/>
    </source>
</evidence>
<keyword evidence="12" id="KW-0460">Magnesium</keyword>
<keyword evidence="5" id="KW-0350">Heme biosynthesis</keyword>
<dbReference type="InterPro" id="IPR001731">
    <property type="entry name" value="ALAD"/>
</dbReference>
<feature type="active site" description="Schiff-base intermediate with substrate" evidence="9">
    <location>
        <position position="250"/>
    </location>
</feature>
<evidence type="ECO:0000256" key="5">
    <source>
        <dbReference type="ARBA" id="ARBA00023133"/>
    </source>
</evidence>
<evidence type="ECO:0000256" key="6">
    <source>
        <dbReference type="ARBA" id="ARBA00023239"/>
    </source>
</evidence>
<feature type="binding site" evidence="11">
    <location>
        <position position="122"/>
    </location>
    <ligand>
        <name>Zn(2+)</name>
        <dbReference type="ChEBI" id="CHEBI:29105"/>
        <note>catalytic</note>
    </ligand>
</feature>